<dbReference type="Proteomes" id="UP001174909">
    <property type="component" value="Unassembled WGS sequence"/>
</dbReference>
<reference evidence="2" key="1">
    <citation type="submission" date="2023-03" db="EMBL/GenBank/DDBJ databases">
        <authorList>
            <person name="Steffen K."/>
            <person name="Cardenas P."/>
        </authorList>
    </citation>
    <scope>NUCLEOTIDE SEQUENCE</scope>
</reference>
<gene>
    <name evidence="2" type="ORF">GBAR_LOCUS27443</name>
</gene>
<name>A0AA35TLK2_GEOBA</name>
<dbReference type="AlphaFoldDB" id="A0AA35TLK2"/>
<evidence type="ECO:0000256" key="1">
    <source>
        <dbReference type="SAM" id="MobiDB-lite"/>
    </source>
</evidence>
<dbReference type="SUPFAM" id="SSF56112">
    <property type="entry name" value="Protein kinase-like (PK-like)"/>
    <property type="match status" value="1"/>
</dbReference>
<organism evidence="2 3">
    <name type="scientific">Geodia barretti</name>
    <name type="common">Barrett's horny sponge</name>
    <dbReference type="NCBI Taxonomy" id="519541"/>
    <lineage>
        <taxon>Eukaryota</taxon>
        <taxon>Metazoa</taxon>
        <taxon>Porifera</taxon>
        <taxon>Demospongiae</taxon>
        <taxon>Heteroscleromorpha</taxon>
        <taxon>Tetractinellida</taxon>
        <taxon>Astrophorina</taxon>
        <taxon>Geodiidae</taxon>
        <taxon>Geodia</taxon>
    </lineage>
</organism>
<evidence type="ECO:0000313" key="3">
    <source>
        <dbReference type="Proteomes" id="UP001174909"/>
    </source>
</evidence>
<keyword evidence="3" id="KW-1185">Reference proteome</keyword>
<sequence length="109" mass="11719">MAGRAEAGGRGGKGRERGERTGSVLLEDIPHISPHELTWCEGAEVERGSFGDVRKARWRGNDVAVKQFIVADKKGGISEEPFIVMEFAPFSLGKGQSIPQLAKLAIQSG</sequence>
<feature type="region of interest" description="Disordered" evidence="1">
    <location>
        <begin position="1"/>
        <end position="27"/>
    </location>
</feature>
<accession>A0AA35TLK2</accession>
<dbReference type="InterPro" id="IPR011009">
    <property type="entry name" value="Kinase-like_dom_sf"/>
</dbReference>
<comment type="caution">
    <text evidence="2">The sequence shown here is derived from an EMBL/GenBank/DDBJ whole genome shotgun (WGS) entry which is preliminary data.</text>
</comment>
<proteinExistence type="predicted"/>
<dbReference type="EMBL" id="CASHTH010003819">
    <property type="protein sequence ID" value="CAI8049846.1"/>
    <property type="molecule type" value="Genomic_DNA"/>
</dbReference>
<feature type="compositionally biased region" description="Gly residues" evidence="1">
    <location>
        <begin position="1"/>
        <end position="11"/>
    </location>
</feature>
<protein>
    <submittedName>
        <fullName evidence="2">Uncharacterized protein</fullName>
    </submittedName>
</protein>
<evidence type="ECO:0000313" key="2">
    <source>
        <dbReference type="EMBL" id="CAI8049846.1"/>
    </source>
</evidence>
<dbReference type="Gene3D" id="3.30.200.20">
    <property type="entry name" value="Phosphorylase Kinase, domain 1"/>
    <property type="match status" value="1"/>
</dbReference>